<evidence type="ECO:0000313" key="1">
    <source>
        <dbReference type="EMBL" id="KIL67079.1"/>
    </source>
</evidence>
<proteinExistence type="predicted"/>
<reference evidence="1 2" key="1">
    <citation type="submission" date="2014-04" db="EMBL/GenBank/DDBJ databases">
        <title>Evolutionary Origins and Diversification of the Mycorrhizal Mutualists.</title>
        <authorList>
            <consortium name="DOE Joint Genome Institute"/>
            <consortium name="Mycorrhizal Genomics Consortium"/>
            <person name="Kohler A."/>
            <person name="Kuo A."/>
            <person name="Nagy L.G."/>
            <person name="Floudas D."/>
            <person name="Copeland A."/>
            <person name="Barry K.W."/>
            <person name="Cichocki N."/>
            <person name="Veneault-Fourrey C."/>
            <person name="LaButti K."/>
            <person name="Lindquist E.A."/>
            <person name="Lipzen A."/>
            <person name="Lundell T."/>
            <person name="Morin E."/>
            <person name="Murat C."/>
            <person name="Riley R."/>
            <person name="Ohm R."/>
            <person name="Sun H."/>
            <person name="Tunlid A."/>
            <person name="Henrissat B."/>
            <person name="Grigoriev I.V."/>
            <person name="Hibbett D.S."/>
            <person name="Martin F."/>
        </authorList>
    </citation>
    <scope>NUCLEOTIDE SEQUENCE [LARGE SCALE GENOMIC DNA]</scope>
    <source>
        <strain evidence="1 2">Koide BX008</strain>
    </source>
</reference>
<dbReference type="EMBL" id="KN818233">
    <property type="protein sequence ID" value="KIL67079.1"/>
    <property type="molecule type" value="Genomic_DNA"/>
</dbReference>
<sequence>MYRFELVQEMCAVNGGHPTFSVLSNEVALQHHYLGLLMVSTGTREAWEKRNLKSCLSHGLLS</sequence>
<dbReference type="HOGENOM" id="CLU_2903692_0_0_1"/>
<dbReference type="InParanoid" id="A0A0C2TJC7"/>
<gene>
    <name evidence="1" type="ORF">M378DRAFT_160054</name>
</gene>
<evidence type="ECO:0000313" key="2">
    <source>
        <dbReference type="Proteomes" id="UP000054549"/>
    </source>
</evidence>
<protein>
    <submittedName>
        <fullName evidence="1">Uncharacterized protein</fullName>
    </submittedName>
</protein>
<dbReference type="AlphaFoldDB" id="A0A0C2TJC7"/>
<keyword evidence="2" id="KW-1185">Reference proteome</keyword>
<dbReference type="Proteomes" id="UP000054549">
    <property type="component" value="Unassembled WGS sequence"/>
</dbReference>
<name>A0A0C2TJC7_AMAMK</name>
<accession>A0A0C2TJC7</accession>
<organism evidence="1 2">
    <name type="scientific">Amanita muscaria (strain Koide BX008)</name>
    <dbReference type="NCBI Taxonomy" id="946122"/>
    <lineage>
        <taxon>Eukaryota</taxon>
        <taxon>Fungi</taxon>
        <taxon>Dikarya</taxon>
        <taxon>Basidiomycota</taxon>
        <taxon>Agaricomycotina</taxon>
        <taxon>Agaricomycetes</taxon>
        <taxon>Agaricomycetidae</taxon>
        <taxon>Agaricales</taxon>
        <taxon>Pluteineae</taxon>
        <taxon>Amanitaceae</taxon>
        <taxon>Amanita</taxon>
    </lineage>
</organism>